<protein>
    <submittedName>
        <fullName evidence="2">Tetratricopeptide repeat-containing protein</fullName>
    </submittedName>
</protein>
<dbReference type="AlphaFoldDB" id="A0A239C5A1"/>
<organism evidence="2 3">
    <name type="scientific">Dokdonia pacifica</name>
    <dbReference type="NCBI Taxonomy" id="1627892"/>
    <lineage>
        <taxon>Bacteria</taxon>
        <taxon>Pseudomonadati</taxon>
        <taxon>Bacteroidota</taxon>
        <taxon>Flavobacteriia</taxon>
        <taxon>Flavobacteriales</taxon>
        <taxon>Flavobacteriaceae</taxon>
        <taxon>Dokdonia</taxon>
    </lineage>
</organism>
<dbReference type="InterPro" id="IPR019734">
    <property type="entry name" value="TPR_rpt"/>
</dbReference>
<proteinExistence type="predicted"/>
<feature type="repeat" description="TPR" evidence="1">
    <location>
        <begin position="208"/>
        <end position="241"/>
    </location>
</feature>
<dbReference type="SMART" id="SM00028">
    <property type="entry name" value="TPR"/>
    <property type="match status" value="4"/>
</dbReference>
<sequence>MKSIYLILCICFLFSCQEEQITNPEDYNHYLQEENTQNKELALQHLQFWNTRIKQDSIQIIALGKSAQVYTTLFETNGSIESLKNAEIALQKAANNAHIAKDVYLRALAKNLISQHRFKEAAKALQKAQFFSPNKPETHYMQFDVAMELGNYKAAETYLHLITDFSDFNYLIRLAKWKDYIGDLDATIHYMERAESIADYSNNETLKLWTYTNLGDYYGHAGRIKDAYTYYLKSLSIDSGNAYAKKGIAWITYSHEKNPTEALRILNIIQNQHQSPDYYLLKAEIAEYQNDLTAKGEYLSQYFEEIKKPEYGDMYNTHTAEILAQEKNSYEKALAIAQKEVKNRPTPLSYDLLAYVYYQKGDYKKALDIANTHVANQTFEPVAQYHLAEIYKANKLYYKVASIKKELADASYELGPLTTTVVKKL</sequence>
<evidence type="ECO:0000256" key="1">
    <source>
        <dbReference type="PROSITE-ProRule" id="PRU00339"/>
    </source>
</evidence>
<keyword evidence="3" id="KW-1185">Reference proteome</keyword>
<reference evidence="2 3" key="1">
    <citation type="submission" date="2017-06" db="EMBL/GenBank/DDBJ databases">
        <authorList>
            <person name="Kim H.J."/>
            <person name="Triplett B.A."/>
        </authorList>
    </citation>
    <scope>NUCLEOTIDE SEQUENCE [LARGE SCALE GENOMIC DNA]</scope>
    <source>
        <strain evidence="2 3">DSM 25597</strain>
    </source>
</reference>
<dbReference type="PROSITE" id="PS51257">
    <property type="entry name" value="PROKAR_LIPOPROTEIN"/>
    <property type="match status" value="1"/>
</dbReference>
<dbReference type="PROSITE" id="PS50005">
    <property type="entry name" value="TPR"/>
    <property type="match status" value="1"/>
</dbReference>
<dbReference type="SUPFAM" id="SSF48452">
    <property type="entry name" value="TPR-like"/>
    <property type="match status" value="2"/>
</dbReference>
<evidence type="ECO:0000313" key="3">
    <source>
        <dbReference type="Proteomes" id="UP000198379"/>
    </source>
</evidence>
<dbReference type="OrthoDB" id="1399920at2"/>
<dbReference type="EMBL" id="FZNY01000007">
    <property type="protein sequence ID" value="SNS15427.1"/>
    <property type="molecule type" value="Genomic_DNA"/>
</dbReference>
<dbReference type="Proteomes" id="UP000198379">
    <property type="component" value="Unassembled WGS sequence"/>
</dbReference>
<gene>
    <name evidence="2" type="ORF">SAMN06265376_107138</name>
</gene>
<evidence type="ECO:0000313" key="2">
    <source>
        <dbReference type="EMBL" id="SNS15427.1"/>
    </source>
</evidence>
<accession>A0A239C5A1</accession>
<dbReference type="RefSeq" id="WP_089373139.1">
    <property type="nucleotide sequence ID" value="NZ_BMEP01000004.1"/>
</dbReference>
<keyword evidence="1" id="KW-0802">TPR repeat</keyword>
<name>A0A239C5A1_9FLAO</name>
<dbReference type="InterPro" id="IPR011990">
    <property type="entry name" value="TPR-like_helical_dom_sf"/>
</dbReference>
<dbReference type="Gene3D" id="1.25.40.10">
    <property type="entry name" value="Tetratricopeptide repeat domain"/>
    <property type="match status" value="3"/>
</dbReference>